<reference evidence="2 3" key="1">
    <citation type="submission" date="2018-06" db="EMBL/GenBank/DDBJ databases">
        <title>Marinomonas sp. YLB-05 draft genome sequence.</title>
        <authorList>
            <person name="Yu L."/>
            <person name="Tang X."/>
        </authorList>
    </citation>
    <scope>NUCLEOTIDE SEQUENCE [LARGE SCALE GENOMIC DNA]</scope>
    <source>
        <strain evidence="2 3">YLB-05</strain>
    </source>
</reference>
<dbReference type="EMBL" id="QKRA01000007">
    <property type="protein sequence ID" value="RDL43536.1"/>
    <property type="molecule type" value="Genomic_DNA"/>
</dbReference>
<dbReference type="RefSeq" id="WP_115468863.1">
    <property type="nucleotide sequence ID" value="NZ_QKRA01000007.1"/>
</dbReference>
<comment type="caution">
    <text evidence="2">The sequence shown here is derived from an EMBL/GenBank/DDBJ whole genome shotgun (WGS) entry which is preliminary data.</text>
</comment>
<feature type="transmembrane region" description="Helical" evidence="1">
    <location>
        <begin position="62"/>
        <end position="82"/>
    </location>
</feature>
<gene>
    <name evidence="2" type="ORF">DN730_14475</name>
</gene>
<keyword evidence="1" id="KW-1133">Transmembrane helix</keyword>
<protein>
    <recommendedName>
        <fullName evidence="4">DUF4386 family protein</fullName>
    </recommendedName>
</protein>
<sequence>MMTTKEQKVAVGGYCSTIAGLCFLFGIGVYVRFFLDHQYGDISAPFDSQLRVLSEHSLLLNAWYFIIYIVFGLALLGFQIGVQPLQKTGGVRQASAVLGYFWMALTIATGMLANVAGPMVVQLASHDREAASFLWYAMQMVIEGIGGGNELVGGLWMITLALTLRGVSAFEQGLRVLAFAVGMMGVLSCAPSLVELGGIFGVGCIIWFLAMGIRMIRFRGRFSA</sequence>
<feature type="transmembrane region" description="Helical" evidence="1">
    <location>
        <begin position="174"/>
        <end position="193"/>
    </location>
</feature>
<evidence type="ECO:0008006" key="4">
    <source>
        <dbReference type="Google" id="ProtNLM"/>
    </source>
</evidence>
<keyword evidence="1" id="KW-0812">Transmembrane</keyword>
<accession>A0A370U6X9</accession>
<feature type="transmembrane region" description="Helical" evidence="1">
    <location>
        <begin position="199"/>
        <end position="216"/>
    </location>
</feature>
<evidence type="ECO:0000313" key="3">
    <source>
        <dbReference type="Proteomes" id="UP000254326"/>
    </source>
</evidence>
<organism evidence="2 3">
    <name type="scientific">Marinomonas piezotolerans</name>
    <dbReference type="NCBI Taxonomy" id="2213058"/>
    <lineage>
        <taxon>Bacteria</taxon>
        <taxon>Pseudomonadati</taxon>
        <taxon>Pseudomonadota</taxon>
        <taxon>Gammaproteobacteria</taxon>
        <taxon>Oceanospirillales</taxon>
        <taxon>Oceanospirillaceae</taxon>
        <taxon>Marinomonas</taxon>
    </lineage>
</organism>
<evidence type="ECO:0000313" key="2">
    <source>
        <dbReference type="EMBL" id="RDL43536.1"/>
    </source>
</evidence>
<name>A0A370U6X9_9GAMM</name>
<keyword evidence="3" id="KW-1185">Reference proteome</keyword>
<feature type="transmembrane region" description="Helical" evidence="1">
    <location>
        <begin position="133"/>
        <end position="162"/>
    </location>
</feature>
<dbReference type="AlphaFoldDB" id="A0A370U6X9"/>
<feature type="transmembrane region" description="Helical" evidence="1">
    <location>
        <begin position="12"/>
        <end position="35"/>
    </location>
</feature>
<keyword evidence="1" id="KW-0472">Membrane</keyword>
<feature type="transmembrane region" description="Helical" evidence="1">
    <location>
        <begin position="94"/>
        <end position="113"/>
    </location>
</feature>
<evidence type="ECO:0000256" key="1">
    <source>
        <dbReference type="SAM" id="Phobius"/>
    </source>
</evidence>
<dbReference type="Proteomes" id="UP000254326">
    <property type="component" value="Unassembled WGS sequence"/>
</dbReference>
<dbReference type="OrthoDB" id="1162205at2"/>
<proteinExistence type="predicted"/>